<dbReference type="RefSeq" id="WP_283831120.1">
    <property type="nucleotide sequence ID" value="NZ_JASJEU010000006.1"/>
</dbReference>
<evidence type="ECO:0000313" key="5">
    <source>
        <dbReference type="Proteomes" id="UP001232750"/>
    </source>
</evidence>
<dbReference type="InterPro" id="IPR029059">
    <property type="entry name" value="AB_hydrolase_5"/>
</dbReference>
<evidence type="ECO:0000256" key="1">
    <source>
        <dbReference type="SAM" id="MobiDB-lite"/>
    </source>
</evidence>
<dbReference type="EMBL" id="JASJEU010000006">
    <property type="protein sequence ID" value="MDJ1649775.1"/>
    <property type="molecule type" value="Genomic_DNA"/>
</dbReference>
<keyword evidence="2" id="KW-0812">Transmembrane</keyword>
<keyword evidence="2" id="KW-1133">Transmembrane helix</keyword>
<evidence type="ECO:0000259" key="3">
    <source>
        <dbReference type="Pfam" id="PF12695"/>
    </source>
</evidence>
<feature type="compositionally biased region" description="Low complexity" evidence="1">
    <location>
        <begin position="11"/>
        <end position="40"/>
    </location>
</feature>
<keyword evidence="5" id="KW-1185">Reference proteome</keyword>
<proteinExistence type="predicted"/>
<dbReference type="SUPFAM" id="SSF53474">
    <property type="entry name" value="alpha/beta-Hydrolases"/>
    <property type="match status" value="1"/>
</dbReference>
<feature type="transmembrane region" description="Helical" evidence="2">
    <location>
        <begin position="50"/>
        <end position="72"/>
    </location>
</feature>
<name>A0ABT7DNP2_9ACTN</name>
<dbReference type="GO" id="GO:0016787">
    <property type="term" value="F:hydrolase activity"/>
    <property type="evidence" value="ECO:0007669"/>
    <property type="project" value="UniProtKB-KW"/>
</dbReference>
<comment type="caution">
    <text evidence="4">The sequence shown here is derived from an EMBL/GenBank/DDBJ whole genome shotgun (WGS) entry which is preliminary data.</text>
</comment>
<dbReference type="Pfam" id="PF12695">
    <property type="entry name" value="Abhydrolase_5"/>
    <property type="match status" value="1"/>
</dbReference>
<dbReference type="InterPro" id="IPR029058">
    <property type="entry name" value="AB_hydrolase_fold"/>
</dbReference>
<dbReference type="Proteomes" id="UP001232750">
    <property type="component" value="Unassembled WGS sequence"/>
</dbReference>
<keyword evidence="4" id="KW-0378">Hydrolase</keyword>
<organism evidence="4 5">
    <name type="scientific">Gordonibacter faecis</name>
    <dbReference type="NCBI Taxonomy" id="3047475"/>
    <lineage>
        <taxon>Bacteria</taxon>
        <taxon>Bacillati</taxon>
        <taxon>Actinomycetota</taxon>
        <taxon>Coriobacteriia</taxon>
        <taxon>Eggerthellales</taxon>
        <taxon>Eggerthellaceae</taxon>
        <taxon>Gordonibacter</taxon>
    </lineage>
</organism>
<protein>
    <submittedName>
        <fullName evidence="4">Alpha/beta hydrolase</fullName>
    </submittedName>
</protein>
<sequence>MKHIDDRANEASTSKSAASKYASSNGVAPDAAASPASAPAQPRRRWPRRVAIVLTTLAVLLFVCAAAFLVYASDYYHAGTSAQAALTSTPEIPVAQGDGFVAFGDPDASAGIVLYPGAKVEYTAYAPLARELAKQGYFTVITEMPFNFAFFGIDAADRVRDAYPQVKSWWVGGHSLGGSMAAQYAATHASDPALAGLVLLGAYTASDLSATDLGIISVYGSNDQVLNRSKMADSAPLLPPDARTVEIPGGNHALFGDYGAQSGDGVATITHTDQQLKTASIVDAYLTARENPNPTALPAAA</sequence>
<dbReference type="Gene3D" id="3.40.50.1820">
    <property type="entry name" value="alpha/beta hydrolase"/>
    <property type="match status" value="1"/>
</dbReference>
<feature type="region of interest" description="Disordered" evidence="1">
    <location>
        <begin position="1"/>
        <end position="40"/>
    </location>
</feature>
<reference evidence="4 5" key="1">
    <citation type="submission" date="2023-05" db="EMBL/GenBank/DDBJ databases">
        <title>Gordonibacter KGMB12511T sp. nov., isolated from faeces of healthy Korean.</title>
        <authorList>
            <person name="Kim H.S."/>
            <person name="Kim J.-S."/>
            <person name="Suh M.K."/>
            <person name="Eom M.K."/>
            <person name="Do H.E."/>
            <person name="Lee J.-S."/>
        </authorList>
    </citation>
    <scope>NUCLEOTIDE SEQUENCE [LARGE SCALE GENOMIC DNA]</scope>
    <source>
        <strain evidence="4 5">KGMB12511</strain>
    </source>
</reference>
<evidence type="ECO:0000256" key="2">
    <source>
        <dbReference type="SAM" id="Phobius"/>
    </source>
</evidence>
<gene>
    <name evidence="4" type="ORF">QNJ86_03085</name>
</gene>
<evidence type="ECO:0000313" key="4">
    <source>
        <dbReference type="EMBL" id="MDJ1649775.1"/>
    </source>
</evidence>
<accession>A0ABT7DNP2</accession>
<keyword evidence="2" id="KW-0472">Membrane</keyword>
<feature type="domain" description="Alpha/beta hydrolase fold-5" evidence="3">
    <location>
        <begin position="111"/>
        <end position="275"/>
    </location>
</feature>